<dbReference type="InterPro" id="IPR002126">
    <property type="entry name" value="Cadherin-like_dom"/>
</dbReference>
<dbReference type="InterPro" id="IPR039808">
    <property type="entry name" value="Cadherin"/>
</dbReference>
<feature type="domain" description="Cadherin" evidence="11">
    <location>
        <begin position="8"/>
        <end position="50"/>
    </location>
</feature>
<protein>
    <submittedName>
        <fullName evidence="12">Cadherin EGF LAG seven-pass G-type receptor 3</fullName>
    </submittedName>
</protein>
<evidence type="ECO:0000256" key="1">
    <source>
        <dbReference type="ARBA" id="ARBA00004370"/>
    </source>
</evidence>
<keyword evidence="3" id="KW-0812">Transmembrane</keyword>
<dbReference type="InterPro" id="IPR015919">
    <property type="entry name" value="Cadherin-like_sf"/>
</dbReference>
<keyword evidence="7" id="KW-1133">Transmembrane helix</keyword>
<comment type="subcellular location">
    <subcellularLocation>
        <location evidence="1">Membrane</location>
    </subcellularLocation>
</comment>
<keyword evidence="5" id="KW-0677">Repeat</keyword>
<evidence type="ECO:0000256" key="6">
    <source>
        <dbReference type="ARBA" id="ARBA00022837"/>
    </source>
</evidence>
<keyword evidence="6 10" id="KW-0106">Calcium</keyword>
<name>A0AA35SBH1_GEOBA</name>
<evidence type="ECO:0000256" key="7">
    <source>
        <dbReference type="ARBA" id="ARBA00022989"/>
    </source>
</evidence>
<evidence type="ECO:0000256" key="10">
    <source>
        <dbReference type="PROSITE-ProRule" id="PRU00043"/>
    </source>
</evidence>
<keyword evidence="12" id="KW-0675">Receptor</keyword>
<dbReference type="GO" id="GO:0005509">
    <property type="term" value="F:calcium ion binding"/>
    <property type="evidence" value="ECO:0007669"/>
    <property type="project" value="UniProtKB-UniRule"/>
</dbReference>
<feature type="domain" description="Cadherin" evidence="11">
    <location>
        <begin position="265"/>
        <end position="389"/>
    </location>
</feature>
<dbReference type="SUPFAM" id="SSF49313">
    <property type="entry name" value="Cadherin-like"/>
    <property type="match status" value="4"/>
</dbReference>
<evidence type="ECO:0000256" key="2">
    <source>
        <dbReference type="ARBA" id="ARBA00022536"/>
    </source>
</evidence>
<feature type="domain" description="Cadherin" evidence="11">
    <location>
        <begin position="51"/>
        <end position="157"/>
    </location>
</feature>
<dbReference type="CDD" id="cd11304">
    <property type="entry name" value="Cadherin_repeat"/>
    <property type="match status" value="4"/>
</dbReference>
<dbReference type="Proteomes" id="UP001174909">
    <property type="component" value="Unassembled WGS sequence"/>
</dbReference>
<organism evidence="12 13">
    <name type="scientific">Geodia barretti</name>
    <name type="common">Barrett's horny sponge</name>
    <dbReference type="NCBI Taxonomy" id="519541"/>
    <lineage>
        <taxon>Eukaryota</taxon>
        <taxon>Metazoa</taxon>
        <taxon>Porifera</taxon>
        <taxon>Demospongiae</taxon>
        <taxon>Heteroscleromorpha</taxon>
        <taxon>Tetractinellida</taxon>
        <taxon>Astrophorina</taxon>
        <taxon>Geodiidae</taxon>
        <taxon>Geodia</taxon>
    </lineage>
</organism>
<keyword evidence="4" id="KW-0732">Signal</keyword>
<dbReference type="GO" id="GO:0045296">
    <property type="term" value="F:cadherin binding"/>
    <property type="evidence" value="ECO:0007669"/>
    <property type="project" value="TreeGrafter"/>
</dbReference>
<evidence type="ECO:0000256" key="9">
    <source>
        <dbReference type="ARBA" id="ARBA00023157"/>
    </source>
</evidence>
<dbReference type="PRINTS" id="PR00205">
    <property type="entry name" value="CADHERIN"/>
</dbReference>
<dbReference type="InterPro" id="IPR020894">
    <property type="entry name" value="Cadherin_CS"/>
</dbReference>
<evidence type="ECO:0000256" key="4">
    <source>
        <dbReference type="ARBA" id="ARBA00022729"/>
    </source>
</evidence>
<keyword evidence="8" id="KW-0472">Membrane</keyword>
<dbReference type="PROSITE" id="PS00232">
    <property type="entry name" value="CADHERIN_1"/>
    <property type="match status" value="1"/>
</dbReference>
<comment type="caution">
    <text evidence="12">The sequence shown here is derived from an EMBL/GenBank/DDBJ whole genome shotgun (WGS) entry which is preliminary data.</text>
</comment>
<keyword evidence="13" id="KW-1185">Reference proteome</keyword>
<dbReference type="Gene3D" id="2.60.40.60">
    <property type="entry name" value="Cadherins"/>
    <property type="match status" value="4"/>
</dbReference>
<dbReference type="PROSITE" id="PS50268">
    <property type="entry name" value="CADHERIN_2"/>
    <property type="match status" value="4"/>
</dbReference>
<feature type="domain" description="Cadherin" evidence="11">
    <location>
        <begin position="158"/>
        <end position="264"/>
    </location>
</feature>
<dbReference type="Pfam" id="PF00028">
    <property type="entry name" value="Cadherin"/>
    <property type="match status" value="3"/>
</dbReference>
<dbReference type="FunFam" id="2.60.40.60:FF:000020">
    <property type="entry name" value="Dachsous cadherin-related 1b"/>
    <property type="match status" value="1"/>
</dbReference>
<keyword evidence="2" id="KW-0245">EGF-like domain</keyword>
<dbReference type="EMBL" id="CASHTH010002253">
    <property type="protein sequence ID" value="CAI8026953.1"/>
    <property type="molecule type" value="Genomic_DNA"/>
</dbReference>
<evidence type="ECO:0000256" key="5">
    <source>
        <dbReference type="ARBA" id="ARBA00022737"/>
    </source>
</evidence>
<reference evidence="12" key="1">
    <citation type="submission" date="2023-03" db="EMBL/GenBank/DDBJ databases">
        <authorList>
            <person name="Steffen K."/>
            <person name="Cardenas P."/>
        </authorList>
    </citation>
    <scope>NUCLEOTIDE SEQUENCE</scope>
</reference>
<gene>
    <name evidence="12" type="ORF">GBAR_LOCUS15438</name>
</gene>
<dbReference type="GO" id="GO:0007156">
    <property type="term" value="P:homophilic cell adhesion via plasma membrane adhesion molecules"/>
    <property type="evidence" value="ECO:0007669"/>
    <property type="project" value="InterPro"/>
</dbReference>
<evidence type="ECO:0000313" key="12">
    <source>
        <dbReference type="EMBL" id="CAI8026953.1"/>
    </source>
</evidence>
<keyword evidence="9" id="KW-1015">Disulfide bond</keyword>
<sequence>MWVELPLLDKELVPVYDLTVVAIDLGDPSLTGTAQVIVHLLDENEFRPVFDQEAYHGFVPENAALLSPVLTVNTSDLDYMENSTSVFSIVAGNNRTMFGIDSSSGQLYVAGNLDYEDMSEYYLVVMARDSGPISTQLSSEVNVSVTVTDINDNIPTFLDSNFVSAVQEDAPPLTPLIVLEAFDEDSGANAEISFALDPLGDNKFFIVDPQTGLLSLSPNTSLDYEIQQTYEFIAIATDSGIPPLSSNTTVTIAIEDVNDNAPIFEFALVDASVVENSAPGQSVVYVTATDADSGENAELSYDIMRQIENESDCYSTCQTPDDVCTSFPTTSDSTASSSFVVHNQSGLVTTTFPLDREERESHLLVVQATDSGRETRLSGLTCLLVTVVD</sequence>
<dbReference type="PANTHER" id="PTHR24027">
    <property type="entry name" value="CADHERIN-23"/>
    <property type="match status" value="1"/>
</dbReference>
<proteinExistence type="predicted"/>
<dbReference type="GO" id="GO:0016342">
    <property type="term" value="C:catenin complex"/>
    <property type="evidence" value="ECO:0007669"/>
    <property type="project" value="TreeGrafter"/>
</dbReference>
<dbReference type="GO" id="GO:0008013">
    <property type="term" value="F:beta-catenin binding"/>
    <property type="evidence" value="ECO:0007669"/>
    <property type="project" value="TreeGrafter"/>
</dbReference>
<dbReference type="FunFam" id="2.60.40.60:FF:000013">
    <property type="entry name" value="Cadherin EGF LAG seven-pass G-type receptor"/>
    <property type="match status" value="1"/>
</dbReference>
<dbReference type="PANTHER" id="PTHR24027:SF438">
    <property type="entry name" value="CADHERIN 23"/>
    <property type="match status" value="1"/>
</dbReference>
<evidence type="ECO:0000256" key="3">
    <source>
        <dbReference type="ARBA" id="ARBA00022692"/>
    </source>
</evidence>
<accession>A0AA35SBH1</accession>
<evidence type="ECO:0000259" key="11">
    <source>
        <dbReference type="PROSITE" id="PS50268"/>
    </source>
</evidence>
<dbReference type="AlphaFoldDB" id="A0AA35SBH1"/>
<dbReference type="GO" id="GO:0016477">
    <property type="term" value="P:cell migration"/>
    <property type="evidence" value="ECO:0007669"/>
    <property type="project" value="TreeGrafter"/>
</dbReference>
<evidence type="ECO:0000256" key="8">
    <source>
        <dbReference type="ARBA" id="ARBA00023136"/>
    </source>
</evidence>
<evidence type="ECO:0000313" key="13">
    <source>
        <dbReference type="Proteomes" id="UP001174909"/>
    </source>
</evidence>
<dbReference type="SMART" id="SM00112">
    <property type="entry name" value="CA"/>
    <property type="match status" value="3"/>
</dbReference>